<proteinExistence type="predicted"/>
<dbReference type="InterPro" id="IPR030887">
    <property type="entry name" value="Beta-barrel_YaiO"/>
</dbReference>
<feature type="chain" id="PRO_5047297778" evidence="1">
    <location>
        <begin position="21"/>
        <end position="415"/>
    </location>
</feature>
<dbReference type="RefSeq" id="WP_311493312.1">
    <property type="nucleotide sequence ID" value="NZ_JAVRHO010000001.1"/>
</dbReference>
<accession>A0ABU3CG02</accession>
<evidence type="ECO:0000259" key="2">
    <source>
        <dbReference type="Pfam" id="PF19413"/>
    </source>
</evidence>
<name>A0ABU3CG02_9FLAO</name>
<dbReference type="InterPro" id="IPR011990">
    <property type="entry name" value="TPR-like_helical_dom_sf"/>
</dbReference>
<sequence length="415" mass="47598">MKNLLIALILLSFTPLTTQAQETTEKNTDSLYYNALDLYKGKEYGESLKLTNRALEIAPEYHDIRILQIRNYWALNQPDQADQDLNLLLKEAPHYVDTKPLALQRIGKYNAKKGALQFIAELENIYTNDTSLKIQKAQLLLSLRRRKEAREIALKTIEDSEISGADRYVLQIILNRTVSNEVAVNYQLNNFSDVYEREPWHTISADFQHNINRTAIIGRVNYTDRAYDQGTLYELEAYPVFNDRMYGFVNAGVSDGTLFPNYRGSASFFYNFAQIFEAEIGGRLLGFSDSSFFTGILGLTAYQGSFYLNARTFLGPERLNQLVQNYQFNIRYYFGNADNFFFGRLGSGISPDERVIYTSVQNNPGLEAYYFNVGINKSLGVHHIIQLGGGYLFEDVNTETKGNQLLANIMYRYRF</sequence>
<dbReference type="Pfam" id="PF19413">
    <property type="entry name" value="YaiO"/>
    <property type="match status" value="1"/>
</dbReference>
<dbReference type="NCBIfam" id="TIGR04390">
    <property type="entry name" value="OMP_YaiO_dom"/>
    <property type="match status" value="1"/>
</dbReference>
<protein>
    <submittedName>
        <fullName evidence="3">YaiO family outer membrane beta-barrel protein</fullName>
    </submittedName>
</protein>
<dbReference type="Gene3D" id="1.25.40.10">
    <property type="entry name" value="Tetratricopeptide repeat domain"/>
    <property type="match status" value="1"/>
</dbReference>
<organism evidence="3 4">
    <name type="scientific">Autumnicola lenta</name>
    <dbReference type="NCBI Taxonomy" id="3075593"/>
    <lineage>
        <taxon>Bacteria</taxon>
        <taxon>Pseudomonadati</taxon>
        <taxon>Bacteroidota</taxon>
        <taxon>Flavobacteriia</taxon>
        <taxon>Flavobacteriales</taxon>
        <taxon>Flavobacteriaceae</taxon>
        <taxon>Autumnicola</taxon>
    </lineage>
</organism>
<feature type="signal peptide" evidence="1">
    <location>
        <begin position="1"/>
        <end position="20"/>
    </location>
</feature>
<dbReference type="EMBL" id="JAVRHO010000001">
    <property type="protein sequence ID" value="MDT0645162.1"/>
    <property type="molecule type" value="Genomic_DNA"/>
</dbReference>
<dbReference type="Proteomes" id="UP001245285">
    <property type="component" value="Unassembled WGS sequence"/>
</dbReference>
<dbReference type="SUPFAM" id="SSF48452">
    <property type="entry name" value="TPR-like"/>
    <property type="match status" value="1"/>
</dbReference>
<evidence type="ECO:0000256" key="1">
    <source>
        <dbReference type="SAM" id="SignalP"/>
    </source>
</evidence>
<evidence type="ECO:0000313" key="3">
    <source>
        <dbReference type="EMBL" id="MDT0645162.1"/>
    </source>
</evidence>
<feature type="domain" description="YaiO beta-barrel" evidence="2">
    <location>
        <begin position="180"/>
        <end position="353"/>
    </location>
</feature>
<reference evidence="3 4" key="1">
    <citation type="submission" date="2023-09" db="EMBL/GenBank/DDBJ databases">
        <authorList>
            <person name="Rey-Velasco X."/>
        </authorList>
    </citation>
    <scope>NUCLEOTIDE SEQUENCE [LARGE SCALE GENOMIC DNA]</scope>
    <source>
        <strain evidence="3 4">F260</strain>
    </source>
</reference>
<keyword evidence="1" id="KW-0732">Signal</keyword>
<keyword evidence="4" id="KW-1185">Reference proteome</keyword>
<gene>
    <name evidence="3" type="ORF">RM545_00535</name>
</gene>
<evidence type="ECO:0000313" key="4">
    <source>
        <dbReference type="Proteomes" id="UP001245285"/>
    </source>
</evidence>
<comment type="caution">
    <text evidence="3">The sequence shown here is derived from an EMBL/GenBank/DDBJ whole genome shotgun (WGS) entry which is preliminary data.</text>
</comment>